<comment type="caution">
    <text evidence="3">The sequence shown here is derived from an EMBL/GenBank/DDBJ whole genome shotgun (WGS) entry which is preliminary data.</text>
</comment>
<name>A0A347ZTM5_9CHLR</name>
<organism evidence="3 4">
    <name type="scientific">Pelolinea submarina</name>
    <dbReference type="NCBI Taxonomy" id="913107"/>
    <lineage>
        <taxon>Bacteria</taxon>
        <taxon>Bacillati</taxon>
        <taxon>Chloroflexota</taxon>
        <taxon>Anaerolineae</taxon>
        <taxon>Anaerolineales</taxon>
        <taxon>Anaerolineaceae</taxon>
        <taxon>Pelolinea</taxon>
    </lineage>
</organism>
<dbReference type="InterPro" id="IPR001296">
    <property type="entry name" value="Glyco_trans_1"/>
</dbReference>
<keyword evidence="3" id="KW-0808">Transferase</keyword>
<protein>
    <submittedName>
        <fullName evidence="3">Glycosyltransferase involved in cell wall biosynthesis</fullName>
    </submittedName>
</protein>
<evidence type="ECO:0000313" key="3">
    <source>
        <dbReference type="EMBL" id="REG10766.1"/>
    </source>
</evidence>
<reference evidence="3 4" key="1">
    <citation type="submission" date="2018-08" db="EMBL/GenBank/DDBJ databases">
        <title>Genomic Encyclopedia of Type Strains, Phase IV (KMG-IV): sequencing the most valuable type-strain genomes for metagenomic binning, comparative biology and taxonomic classification.</title>
        <authorList>
            <person name="Goeker M."/>
        </authorList>
    </citation>
    <scope>NUCLEOTIDE SEQUENCE [LARGE SCALE GENOMIC DNA]</scope>
    <source>
        <strain evidence="3 4">DSM 23923</strain>
    </source>
</reference>
<sequence length="458" mass="52006">MKFAEEFKKSTRAHILMITNHGMHHWNIIPGLPDTGGQNVFVNEFSDALANQGYRITIINRGGYANPVSGEMRKGILYKDENQRIMYLEDGRGEFISKEDMDAQMPALLENLKQQLKEEGSKVDVIISHYWDGAKLGILYNQTLSKKKTHIWVPHSLGDVKKRNINSTEWDKLRIDNRIDNEISIIQEVDQIASTSSIIEQSLKNDYGFTGKMLFLPPCVNSERYCPHKIADDHPVWEFLEHHGQMKAEEIRTSRIITEISRTDSTKRKDVLIKAFTQVQQEFKNTVLVLTIDRQNSQLYEKLQHLIHASGIQDHVIVLGSVWDELPDIYAITDIYCTPSVMEGFGMTSQEAAATRVPVISSDLVPFVTEYLLGDNVKALIVNGDETQVKKGTGALVVPADDIDGFAMALKWLLSNEEIRKEMGEAAYKITIPYFTWKNIVNAFLTESGVNAYPERND</sequence>
<feature type="domain" description="Glycosyltransferase subfamily 4-like N-terminal" evidence="2">
    <location>
        <begin position="36"/>
        <end position="224"/>
    </location>
</feature>
<dbReference type="Pfam" id="PF00534">
    <property type="entry name" value="Glycos_transf_1"/>
    <property type="match status" value="1"/>
</dbReference>
<proteinExistence type="predicted"/>
<dbReference type="AlphaFoldDB" id="A0A347ZTM5"/>
<accession>A0A347ZTM5</accession>
<dbReference type="OrthoDB" id="7847955at2"/>
<dbReference type="GO" id="GO:0016757">
    <property type="term" value="F:glycosyltransferase activity"/>
    <property type="evidence" value="ECO:0007669"/>
    <property type="project" value="InterPro"/>
</dbReference>
<evidence type="ECO:0000259" key="1">
    <source>
        <dbReference type="Pfam" id="PF00534"/>
    </source>
</evidence>
<dbReference type="PANTHER" id="PTHR12526">
    <property type="entry name" value="GLYCOSYLTRANSFERASE"/>
    <property type="match status" value="1"/>
</dbReference>
<dbReference type="Proteomes" id="UP000256388">
    <property type="component" value="Unassembled WGS sequence"/>
</dbReference>
<dbReference type="InterPro" id="IPR028098">
    <property type="entry name" value="Glyco_trans_4-like_N"/>
</dbReference>
<dbReference type="EMBL" id="QUMS01000001">
    <property type="protein sequence ID" value="REG10766.1"/>
    <property type="molecule type" value="Genomic_DNA"/>
</dbReference>
<dbReference type="Gene3D" id="3.40.50.2000">
    <property type="entry name" value="Glycogen Phosphorylase B"/>
    <property type="match status" value="2"/>
</dbReference>
<dbReference type="SUPFAM" id="SSF53756">
    <property type="entry name" value="UDP-Glycosyltransferase/glycogen phosphorylase"/>
    <property type="match status" value="1"/>
</dbReference>
<gene>
    <name evidence="3" type="ORF">DFR64_0627</name>
</gene>
<evidence type="ECO:0000313" key="4">
    <source>
        <dbReference type="Proteomes" id="UP000256388"/>
    </source>
</evidence>
<dbReference type="Pfam" id="PF13439">
    <property type="entry name" value="Glyco_transf_4"/>
    <property type="match status" value="1"/>
</dbReference>
<evidence type="ECO:0000259" key="2">
    <source>
        <dbReference type="Pfam" id="PF13439"/>
    </source>
</evidence>
<keyword evidence="4" id="KW-1185">Reference proteome</keyword>
<dbReference type="RefSeq" id="WP_116223925.1">
    <property type="nucleotide sequence ID" value="NZ_AP018437.1"/>
</dbReference>
<feature type="domain" description="Glycosyl transferase family 1" evidence="1">
    <location>
        <begin position="252"/>
        <end position="429"/>
    </location>
</feature>